<protein>
    <submittedName>
        <fullName evidence="2">Uncharacterized protein</fullName>
    </submittedName>
</protein>
<evidence type="ECO:0000313" key="2">
    <source>
        <dbReference type="EMBL" id="OLP83134.1"/>
    </source>
</evidence>
<feature type="compositionally biased region" description="Basic and acidic residues" evidence="1">
    <location>
        <begin position="373"/>
        <end position="389"/>
    </location>
</feature>
<feature type="region of interest" description="Disordered" evidence="1">
    <location>
        <begin position="512"/>
        <end position="532"/>
    </location>
</feature>
<dbReference type="OrthoDB" id="412316at2759"/>
<accession>A0A1Q9CJP4</accession>
<feature type="compositionally biased region" description="Basic and acidic residues" evidence="1">
    <location>
        <begin position="350"/>
        <end position="361"/>
    </location>
</feature>
<sequence>MQLGPVRDGKTNYRQTACNCARKKEFKLNSGIMQISLCFTEKNGAEQQYPEGDQDIASSRKSLEFGFLFDDEAGIGAWVGKTGLGETAEWVLRFRERARTLVVKEVRHNTVEIAQWPPNRSIIPVLGTSGGQLGLVKLRFGSIGSPLRRKLCVLQKDPWPGIAKGKVEPSEGSNVQFTDTDTGEYSLAGTDNFALIEFLASKVVVNSLLLEQIGTPDWRLQLVCGQNCSSLQFGYKAQWVIVLTNRPGPDMTGVKVPDLTEEATKYPCMVTFENGEALLRLAPSGQAASASTTSSARATATTSSPPWGVVRDDNAILIAIEAKRLPKTPDGMKPLAIDNKKTDDIEKLAIEDKKHDTKDATNNEIDQGPTEDMDIKDTIERDDTGKADDSSSSSSDSSSSSLSEVGMKQIALNTYTQLWTSDWADAWNSSLYVLESSGDIAKKRRIAYKMLLSLEKAKLEWDTDEPQYLPDITPYPRYGLPGDDKSTAQKQPLGLGVTLKYANKYFSKLKQDSSRGFKAPDPPREPNKARHQRSVVFKLKDGPLLTFTLLLGRKGMPSPQIKPANGPVACGNDEAVVLAAKVLDSYSEAGFLGSLDYTKCFDCLRPDATAQMPTLTASSKLWATIKNGLVLPSLSFVNGFGFQELRPWTWTKEGGPRGVELSAGRGLDKATASVKAGASGAGTGLPSRVMASAGSYLGIQVEPRPLSLCLGYAAPLRHSYRASSSPRGRQLNIKSATFKQPMLSFVDAFMRPLLEGNVYDVLTRVRNFLQESHFKVCTRGNRQAHGSPMGSPLSPALCGMVVAAQEEIWQRTFRQTCLGMNRSLLCVRYVDNRLWIPEPAIVTLPEVAAAWIPRHTMAHLLLQQTERCERISRALLEILQDAEPSNEAVEGGLQRLELLLSMANMMSVERVGSFLTCLELLLDVTDWTPLRLPLTSSGSGAGLPTPNSCDPCKKYSWTAAQSCYHLTLRSQAGQHSHNVWVMPMLALAKRNISINTRDVAKLSGRVDKKFNWLKSAGLERIYMDIGRLQHMIYMDIERLPFMQVALYDTSSRTLGGDIAVASVQFTDDDFHENSIGGFVSEFQLYLAEDALGTNERMIDSVGASRSSYEITNAFRIGG</sequence>
<keyword evidence="3" id="KW-1185">Reference proteome</keyword>
<reference evidence="2 3" key="1">
    <citation type="submission" date="2016-02" db="EMBL/GenBank/DDBJ databases">
        <title>Genome analysis of coral dinoflagellate symbionts highlights evolutionary adaptations to a symbiotic lifestyle.</title>
        <authorList>
            <person name="Aranda M."/>
            <person name="Li Y."/>
            <person name="Liew Y.J."/>
            <person name="Baumgarten S."/>
            <person name="Simakov O."/>
            <person name="Wilson M."/>
            <person name="Piel J."/>
            <person name="Ashoor H."/>
            <person name="Bougouffa S."/>
            <person name="Bajic V.B."/>
            <person name="Ryu T."/>
            <person name="Ravasi T."/>
            <person name="Bayer T."/>
            <person name="Micklem G."/>
            <person name="Kim H."/>
            <person name="Bhak J."/>
            <person name="Lajeunesse T.C."/>
            <person name="Voolstra C.R."/>
        </authorList>
    </citation>
    <scope>NUCLEOTIDE SEQUENCE [LARGE SCALE GENOMIC DNA]</scope>
    <source>
        <strain evidence="2 3">CCMP2467</strain>
    </source>
</reference>
<evidence type="ECO:0000313" key="3">
    <source>
        <dbReference type="Proteomes" id="UP000186817"/>
    </source>
</evidence>
<name>A0A1Q9CJP4_SYMMI</name>
<feature type="compositionally biased region" description="Low complexity" evidence="1">
    <location>
        <begin position="390"/>
        <end position="403"/>
    </location>
</feature>
<comment type="caution">
    <text evidence="2">The sequence shown here is derived from an EMBL/GenBank/DDBJ whole genome shotgun (WGS) entry which is preliminary data.</text>
</comment>
<dbReference type="Proteomes" id="UP000186817">
    <property type="component" value="Unassembled WGS sequence"/>
</dbReference>
<gene>
    <name evidence="2" type="ORF">AK812_SmicGene36145</name>
</gene>
<evidence type="ECO:0000256" key="1">
    <source>
        <dbReference type="SAM" id="MobiDB-lite"/>
    </source>
</evidence>
<proteinExistence type="predicted"/>
<dbReference type="AlphaFoldDB" id="A0A1Q9CJP4"/>
<dbReference type="EMBL" id="LSRX01001139">
    <property type="protein sequence ID" value="OLP83134.1"/>
    <property type="molecule type" value="Genomic_DNA"/>
</dbReference>
<feature type="region of interest" description="Disordered" evidence="1">
    <location>
        <begin position="350"/>
        <end position="403"/>
    </location>
</feature>
<organism evidence="2 3">
    <name type="scientific">Symbiodinium microadriaticum</name>
    <name type="common">Dinoflagellate</name>
    <name type="synonym">Zooxanthella microadriatica</name>
    <dbReference type="NCBI Taxonomy" id="2951"/>
    <lineage>
        <taxon>Eukaryota</taxon>
        <taxon>Sar</taxon>
        <taxon>Alveolata</taxon>
        <taxon>Dinophyceae</taxon>
        <taxon>Suessiales</taxon>
        <taxon>Symbiodiniaceae</taxon>
        <taxon>Symbiodinium</taxon>
    </lineage>
</organism>